<keyword evidence="1" id="KW-0732">Signal</keyword>
<evidence type="ECO:0000256" key="1">
    <source>
        <dbReference type="SAM" id="SignalP"/>
    </source>
</evidence>
<gene>
    <name evidence="2" type="ORF">NKI27_14815</name>
</gene>
<keyword evidence="3" id="KW-1185">Reference proteome</keyword>
<feature type="chain" id="PRO_5045307341" evidence="1">
    <location>
        <begin position="29"/>
        <end position="516"/>
    </location>
</feature>
<reference evidence="2" key="1">
    <citation type="submission" date="2022-06" db="EMBL/GenBank/DDBJ databases">
        <title>Alkalimarinus sp. nov., isolated from gut of a Alitta virens.</title>
        <authorList>
            <person name="Yang A.I."/>
            <person name="Shin N.-R."/>
        </authorList>
    </citation>
    <scope>NUCLEOTIDE SEQUENCE</scope>
    <source>
        <strain evidence="2">A2M4</strain>
    </source>
</reference>
<evidence type="ECO:0000313" key="2">
    <source>
        <dbReference type="EMBL" id="UZE95325.1"/>
    </source>
</evidence>
<name>A0ABY6MZV1_9ALTE</name>
<feature type="signal peptide" evidence="1">
    <location>
        <begin position="1"/>
        <end position="28"/>
    </location>
</feature>
<dbReference type="Proteomes" id="UP001163739">
    <property type="component" value="Chromosome"/>
</dbReference>
<dbReference type="RefSeq" id="WP_265046814.1">
    <property type="nucleotide sequence ID" value="NZ_CP100390.1"/>
</dbReference>
<accession>A0ABY6MZV1</accession>
<dbReference type="EMBL" id="CP100390">
    <property type="protein sequence ID" value="UZE95325.1"/>
    <property type="molecule type" value="Genomic_DNA"/>
</dbReference>
<proteinExistence type="predicted"/>
<sequence length="516" mass="59102">MNTVGVTYRVFMAFLIVFLLNSASLVHANSEINPKINLLVDRDYQPDFFSGSWLVSTETEKIEALIWSNEFGRIVGYIFSHKTGFLYEVLIEPVQLRGKHLFIVSQKQKFYPVYEASSYKDIDRYIGAHIVDKNSFILEAKGSQQKFFTDELGSNNDGQLVFSRAKVSDEFVLQLNGYQKFNSNFTHKLIAPLTIARSETPQFLVAKEVEKIVRENVHMRESSPYDTIKTRPISEITLSQVKDNSQECKVFSSDNAKVLFTRLASRKDKERFYFAVESEGVFFYYQGGGSSKIEMHDSLASQDPNTAVFLCDNPASLNNNNLPSVCPLCFYPAGRYLDQVYRGNIRADDSRYMRPHLKRSAHAEVMDKIAGLKWLNLIEEMVGFYMLNYSNSPKQCFHPGAFKVTKTVNVAGYKITDGLGSEVTRVDPYQVSDTYKLNKEFKEACTDICFKHGALIVEARSATLFERKDSVKKEKQAVLEVFSSLEKFMSDYDCNSDVRKKFEYNLINLYNFYNGQ</sequence>
<protein>
    <submittedName>
        <fullName evidence="2">Uncharacterized protein</fullName>
    </submittedName>
</protein>
<evidence type="ECO:0000313" key="3">
    <source>
        <dbReference type="Proteomes" id="UP001163739"/>
    </source>
</evidence>
<organism evidence="2 3">
    <name type="scientific">Alkalimarinus alittae</name>
    <dbReference type="NCBI Taxonomy" id="2961619"/>
    <lineage>
        <taxon>Bacteria</taxon>
        <taxon>Pseudomonadati</taxon>
        <taxon>Pseudomonadota</taxon>
        <taxon>Gammaproteobacteria</taxon>
        <taxon>Alteromonadales</taxon>
        <taxon>Alteromonadaceae</taxon>
        <taxon>Alkalimarinus</taxon>
    </lineage>
</organism>